<sequence>MPDANVDCLTLLCAPLVYLPICLPRPFSVARGLSSSASRVLTGCMLFFARSAFTAQNVNNPYCIYLLHCQPCGGSSRRSEAGGVGRTYEGHLLTVGPVFASGSFSALCGASLGVLYRPSGLVGRPWRNSIQTILGQLDRENFLLCQSLRRFLFFCFFFGGG</sequence>
<reference evidence="1" key="1">
    <citation type="submission" date="2023-06" db="EMBL/GenBank/DDBJ databases">
        <authorList>
            <consortium name="Lawrence Berkeley National Laboratory"/>
            <person name="Ahrendt S."/>
            <person name="Sahu N."/>
            <person name="Indic B."/>
            <person name="Wong-Bajracharya J."/>
            <person name="Merenyi Z."/>
            <person name="Ke H.-M."/>
            <person name="Monk M."/>
            <person name="Kocsube S."/>
            <person name="Drula E."/>
            <person name="Lipzen A."/>
            <person name="Balint B."/>
            <person name="Henrissat B."/>
            <person name="Andreopoulos B."/>
            <person name="Martin F.M."/>
            <person name="Harder C.B."/>
            <person name="Rigling D."/>
            <person name="Ford K.L."/>
            <person name="Foster G.D."/>
            <person name="Pangilinan J."/>
            <person name="Papanicolaou A."/>
            <person name="Barry K."/>
            <person name="LaButti K."/>
            <person name="Viragh M."/>
            <person name="Koriabine M."/>
            <person name="Yan M."/>
            <person name="Riley R."/>
            <person name="Champramary S."/>
            <person name="Plett K.L."/>
            <person name="Tsai I.J."/>
            <person name="Slot J."/>
            <person name="Sipos G."/>
            <person name="Plett J."/>
            <person name="Nagy L.G."/>
            <person name="Grigoriev I.V."/>
        </authorList>
    </citation>
    <scope>NUCLEOTIDE SEQUENCE</scope>
    <source>
        <strain evidence="1">CCBAS 213</strain>
    </source>
</reference>
<evidence type="ECO:0000313" key="2">
    <source>
        <dbReference type="Proteomes" id="UP001175211"/>
    </source>
</evidence>
<name>A0AA39KF19_ARMTA</name>
<keyword evidence="2" id="KW-1185">Reference proteome</keyword>
<evidence type="ECO:0000313" key="1">
    <source>
        <dbReference type="EMBL" id="KAK0458775.1"/>
    </source>
</evidence>
<organism evidence="1 2">
    <name type="scientific">Armillaria tabescens</name>
    <name type="common">Ringless honey mushroom</name>
    <name type="synonym">Agaricus tabescens</name>
    <dbReference type="NCBI Taxonomy" id="1929756"/>
    <lineage>
        <taxon>Eukaryota</taxon>
        <taxon>Fungi</taxon>
        <taxon>Dikarya</taxon>
        <taxon>Basidiomycota</taxon>
        <taxon>Agaricomycotina</taxon>
        <taxon>Agaricomycetes</taxon>
        <taxon>Agaricomycetidae</taxon>
        <taxon>Agaricales</taxon>
        <taxon>Marasmiineae</taxon>
        <taxon>Physalacriaceae</taxon>
        <taxon>Desarmillaria</taxon>
    </lineage>
</organism>
<dbReference type="Proteomes" id="UP001175211">
    <property type="component" value="Unassembled WGS sequence"/>
</dbReference>
<dbReference type="GeneID" id="85356627"/>
<comment type="caution">
    <text evidence="1">The sequence shown here is derived from an EMBL/GenBank/DDBJ whole genome shotgun (WGS) entry which is preliminary data.</text>
</comment>
<dbReference type="AlphaFoldDB" id="A0AA39KF19"/>
<proteinExistence type="predicted"/>
<protein>
    <submittedName>
        <fullName evidence="1">Uncharacterized protein</fullName>
    </submittedName>
</protein>
<gene>
    <name evidence="1" type="ORF">EV420DRAFT_1540487</name>
</gene>
<accession>A0AA39KF19</accession>
<dbReference type="EMBL" id="JAUEPS010000016">
    <property type="protein sequence ID" value="KAK0458775.1"/>
    <property type="molecule type" value="Genomic_DNA"/>
</dbReference>
<dbReference type="RefSeq" id="XP_060331025.1">
    <property type="nucleotide sequence ID" value="XM_060473079.1"/>
</dbReference>